<dbReference type="RefSeq" id="WP_174192102.1">
    <property type="nucleotide sequence ID" value="NZ_JABULH010000001.1"/>
</dbReference>
<accession>A0ABX2JJH3</accession>
<protein>
    <recommendedName>
        <fullName evidence="5">Secreted protein</fullName>
    </recommendedName>
</protein>
<dbReference type="Proteomes" id="UP000621447">
    <property type="component" value="Unassembled WGS sequence"/>
</dbReference>
<organism evidence="3 4">
    <name type="scientific">Sphingomonas hominis</name>
    <dbReference type="NCBI Taxonomy" id="2741495"/>
    <lineage>
        <taxon>Bacteria</taxon>
        <taxon>Pseudomonadati</taxon>
        <taxon>Pseudomonadota</taxon>
        <taxon>Alphaproteobacteria</taxon>
        <taxon>Sphingomonadales</taxon>
        <taxon>Sphingomonadaceae</taxon>
        <taxon>Sphingomonas</taxon>
    </lineage>
</organism>
<reference evidence="3 4" key="1">
    <citation type="submission" date="2020-06" db="EMBL/GenBank/DDBJ databases">
        <title>Sphingomonas hominis sp. nov., a member of the Sphingomonas, isolated from the hair of a 22-year-old girl.</title>
        <authorList>
            <person name="Zhang D.-F."/>
            <person name="Cui X.-W."/>
        </authorList>
    </citation>
    <scope>NUCLEOTIDE SEQUENCE [LARGE SCALE GENOMIC DNA]</scope>
    <source>
        <strain evidence="3 4">HHU CXW</strain>
    </source>
</reference>
<feature type="compositionally biased region" description="Polar residues" evidence="1">
    <location>
        <begin position="26"/>
        <end position="41"/>
    </location>
</feature>
<keyword evidence="2" id="KW-0732">Signal</keyword>
<feature type="region of interest" description="Disordered" evidence="1">
    <location>
        <begin position="26"/>
        <end position="45"/>
    </location>
</feature>
<evidence type="ECO:0000256" key="1">
    <source>
        <dbReference type="SAM" id="MobiDB-lite"/>
    </source>
</evidence>
<comment type="caution">
    <text evidence="3">The sequence shown here is derived from an EMBL/GenBank/DDBJ whole genome shotgun (WGS) entry which is preliminary data.</text>
</comment>
<sequence>MLLFTTAVSLILLPVAAAAQTVPPVGTSTGAPVSSTAQAQAETGRAPSRIRNVQLTGNDKCPVAQGDEVVVCSRINPDEQYRIPKQLRNTAEPAAQNQSWVNRTAAADQVGRVAGGIPDTCSPVGTGGQTGCTQMWARAYAAEKRAAEKNDAMMPGAAPQ</sequence>
<evidence type="ECO:0000313" key="4">
    <source>
        <dbReference type="Proteomes" id="UP000621447"/>
    </source>
</evidence>
<evidence type="ECO:0000256" key="2">
    <source>
        <dbReference type="SAM" id="SignalP"/>
    </source>
</evidence>
<feature type="signal peptide" evidence="2">
    <location>
        <begin position="1"/>
        <end position="19"/>
    </location>
</feature>
<proteinExistence type="predicted"/>
<dbReference type="EMBL" id="JABULH010000001">
    <property type="protein sequence ID" value="NTS64033.1"/>
    <property type="molecule type" value="Genomic_DNA"/>
</dbReference>
<feature type="chain" id="PRO_5047230004" description="Secreted protein" evidence="2">
    <location>
        <begin position="20"/>
        <end position="160"/>
    </location>
</feature>
<evidence type="ECO:0008006" key="5">
    <source>
        <dbReference type="Google" id="ProtNLM"/>
    </source>
</evidence>
<keyword evidence="4" id="KW-1185">Reference proteome</keyword>
<gene>
    <name evidence="3" type="ORF">HRV97_02515</name>
</gene>
<evidence type="ECO:0000313" key="3">
    <source>
        <dbReference type="EMBL" id="NTS64033.1"/>
    </source>
</evidence>
<name>A0ABX2JJH3_9SPHN</name>